<keyword evidence="2" id="KW-0812">Transmembrane</keyword>
<reference evidence="4 5" key="1">
    <citation type="submission" date="2024-09" db="EMBL/GenBank/DDBJ databases">
        <title>The Natural Products Discovery Center: Release of the First 8490 Sequenced Strains for Exploring Actinobacteria Biosynthetic Diversity.</title>
        <authorList>
            <person name="Kalkreuter E."/>
            <person name="Kautsar S.A."/>
            <person name="Yang D."/>
            <person name="Bader C.D."/>
            <person name="Teijaro C.N."/>
            <person name="Fluegel L."/>
            <person name="Davis C.M."/>
            <person name="Simpson J.R."/>
            <person name="Lauterbach L."/>
            <person name="Steele A.D."/>
            <person name="Gui C."/>
            <person name="Meng S."/>
            <person name="Li G."/>
            <person name="Viehrig K."/>
            <person name="Ye F."/>
            <person name="Su P."/>
            <person name="Kiefer A.F."/>
            <person name="Nichols A."/>
            <person name="Cepeda A.J."/>
            <person name="Yan W."/>
            <person name="Fan B."/>
            <person name="Jiang Y."/>
            <person name="Adhikari A."/>
            <person name="Zheng C.-J."/>
            <person name="Schuster L."/>
            <person name="Cowan T.M."/>
            <person name="Smanski M.J."/>
            <person name="Chevrette M.G."/>
            <person name="De Carvalho L.P.S."/>
            <person name="Shen B."/>
        </authorList>
    </citation>
    <scope>NUCLEOTIDE SEQUENCE [LARGE SCALE GENOMIC DNA]</scope>
    <source>
        <strain evidence="4 5">NPDC059500</strain>
    </source>
</reference>
<evidence type="ECO:0000256" key="3">
    <source>
        <dbReference type="SAM" id="SignalP"/>
    </source>
</evidence>
<keyword evidence="2" id="KW-1133">Transmembrane helix</keyword>
<feature type="compositionally biased region" description="Low complexity" evidence="1">
    <location>
        <begin position="55"/>
        <end position="71"/>
    </location>
</feature>
<sequence length="284" mass="27802">MRQHLSKGMVVVGAATGILSLYGNPAFADSHTEGAAGGPLGAPSAHSVPDVSVDAPTSPCTTTTGVTAGPPRSFGNSCVSGPDSGDSHAPARLSDRAGVRAPAAHASRGRQEAVGYGDDGGSTDDGIGRGARSDSVTDVLGRHGDSDSAADVLGRHGDSDSVTDVLGRHGDSESVTDMLGHGQGYMPVGEVGGSGGYGDDDADVPAGYGDAPLPSPTPPVAVPSPSAAPSTPAPAPSVKHPAQPPSLARTGGGGEQAVLVSGAAALLMTGGVVLARRGRKATRR</sequence>
<evidence type="ECO:0000256" key="2">
    <source>
        <dbReference type="SAM" id="Phobius"/>
    </source>
</evidence>
<gene>
    <name evidence="4" type="ORF">ACFW88_24370</name>
</gene>
<feature type="compositionally biased region" description="Pro residues" evidence="1">
    <location>
        <begin position="213"/>
        <end position="222"/>
    </location>
</feature>
<evidence type="ECO:0008006" key="6">
    <source>
        <dbReference type="Google" id="ProtNLM"/>
    </source>
</evidence>
<evidence type="ECO:0000313" key="4">
    <source>
        <dbReference type="EMBL" id="MFE1753636.1"/>
    </source>
</evidence>
<comment type="caution">
    <text evidence="4">The sequence shown here is derived from an EMBL/GenBank/DDBJ whole genome shotgun (WGS) entry which is preliminary data.</text>
</comment>
<name>A0ABW6HBB4_9ACTN</name>
<dbReference type="EMBL" id="JBHYTS010000042">
    <property type="protein sequence ID" value="MFE1753636.1"/>
    <property type="molecule type" value="Genomic_DNA"/>
</dbReference>
<proteinExistence type="predicted"/>
<keyword evidence="5" id="KW-1185">Reference proteome</keyword>
<dbReference type="Proteomes" id="UP001599756">
    <property type="component" value="Unassembled WGS sequence"/>
</dbReference>
<evidence type="ECO:0000313" key="5">
    <source>
        <dbReference type="Proteomes" id="UP001599756"/>
    </source>
</evidence>
<protein>
    <recommendedName>
        <fullName evidence="6">Gram-positive cocci surface proteins LPxTG domain-containing protein</fullName>
    </recommendedName>
</protein>
<keyword evidence="2" id="KW-0472">Membrane</keyword>
<feature type="region of interest" description="Disordered" evidence="1">
    <location>
        <begin position="33"/>
        <end position="253"/>
    </location>
</feature>
<feature type="chain" id="PRO_5046676843" description="Gram-positive cocci surface proteins LPxTG domain-containing protein" evidence="3">
    <location>
        <begin position="29"/>
        <end position="284"/>
    </location>
</feature>
<accession>A0ABW6HBB4</accession>
<feature type="transmembrane region" description="Helical" evidence="2">
    <location>
        <begin position="257"/>
        <end position="275"/>
    </location>
</feature>
<feature type="signal peptide" evidence="3">
    <location>
        <begin position="1"/>
        <end position="28"/>
    </location>
</feature>
<evidence type="ECO:0000256" key="1">
    <source>
        <dbReference type="SAM" id="MobiDB-lite"/>
    </source>
</evidence>
<dbReference type="RefSeq" id="WP_381842367.1">
    <property type="nucleotide sequence ID" value="NZ_JBHYTS010000042.1"/>
</dbReference>
<keyword evidence="3" id="KW-0732">Signal</keyword>
<organism evidence="4 5">
    <name type="scientific">Streptomyces anandii</name>
    <dbReference type="NCBI Taxonomy" id="285454"/>
    <lineage>
        <taxon>Bacteria</taxon>
        <taxon>Bacillati</taxon>
        <taxon>Actinomycetota</taxon>
        <taxon>Actinomycetes</taxon>
        <taxon>Kitasatosporales</taxon>
        <taxon>Streptomycetaceae</taxon>
        <taxon>Streptomyces</taxon>
    </lineage>
</organism>